<dbReference type="GO" id="GO:0046872">
    <property type="term" value="F:metal ion binding"/>
    <property type="evidence" value="ECO:0007669"/>
    <property type="project" value="UniProtKB-KW"/>
</dbReference>
<dbReference type="InterPro" id="IPR005801">
    <property type="entry name" value="ADC_synthase"/>
</dbReference>
<comment type="caution">
    <text evidence="18">The sequence shown here is derived from an EMBL/GenBank/DDBJ whole genome shotgun (WGS) entry which is preliminary data.</text>
</comment>
<dbReference type="InterPro" id="IPR015890">
    <property type="entry name" value="Chorismate_C"/>
</dbReference>
<gene>
    <name evidence="15" type="primary">trpE</name>
    <name evidence="18" type="ORF">DRB17_09780</name>
</gene>
<evidence type="ECO:0000256" key="5">
    <source>
        <dbReference type="ARBA" id="ARBA00012266"/>
    </source>
</evidence>
<evidence type="ECO:0000313" key="19">
    <source>
        <dbReference type="Proteomes" id="UP000253941"/>
    </source>
</evidence>
<dbReference type="Pfam" id="PF00425">
    <property type="entry name" value="Chorismate_bind"/>
    <property type="match status" value="1"/>
</dbReference>
<evidence type="ECO:0000256" key="2">
    <source>
        <dbReference type="ARBA" id="ARBA00004873"/>
    </source>
</evidence>
<dbReference type="NCBIfam" id="TIGR00564">
    <property type="entry name" value="trpE_most"/>
    <property type="match status" value="1"/>
</dbReference>
<evidence type="ECO:0000259" key="16">
    <source>
        <dbReference type="Pfam" id="PF00425"/>
    </source>
</evidence>
<evidence type="ECO:0000256" key="10">
    <source>
        <dbReference type="ARBA" id="ARBA00022842"/>
    </source>
</evidence>
<evidence type="ECO:0000256" key="12">
    <source>
        <dbReference type="ARBA" id="ARBA00023239"/>
    </source>
</evidence>
<evidence type="ECO:0000256" key="8">
    <source>
        <dbReference type="ARBA" id="ARBA00022723"/>
    </source>
</evidence>
<keyword evidence="8 15" id="KW-0479">Metal-binding</keyword>
<keyword evidence="9 15" id="KW-0822">Tryptophan biosynthesis</keyword>
<comment type="catalytic activity">
    <reaction evidence="14 15">
        <text>chorismate + L-glutamine = anthranilate + pyruvate + L-glutamate + H(+)</text>
        <dbReference type="Rhea" id="RHEA:21732"/>
        <dbReference type="ChEBI" id="CHEBI:15361"/>
        <dbReference type="ChEBI" id="CHEBI:15378"/>
        <dbReference type="ChEBI" id="CHEBI:16567"/>
        <dbReference type="ChEBI" id="CHEBI:29748"/>
        <dbReference type="ChEBI" id="CHEBI:29985"/>
        <dbReference type="ChEBI" id="CHEBI:58359"/>
        <dbReference type="EC" id="4.1.3.27"/>
    </reaction>
</comment>
<dbReference type="UniPathway" id="UPA00035">
    <property type="reaction ID" value="UER00040"/>
</dbReference>
<keyword evidence="19" id="KW-1185">Reference proteome</keyword>
<comment type="similarity">
    <text evidence="3 15">Belongs to the anthranilate synthase component I family.</text>
</comment>
<evidence type="ECO:0000256" key="6">
    <source>
        <dbReference type="ARBA" id="ARBA00020653"/>
    </source>
</evidence>
<evidence type="ECO:0000256" key="4">
    <source>
        <dbReference type="ARBA" id="ARBA00011575"/>
    </source>
</evidence>
<comment type="function">
    <text evidence="13 15">Part of a heterotetrameric complex that catalyzes the two-step biosynthesis of anthranilate, an intermediate in the biosynthesis of L-tryptophan. In the first step, the glutamine-binding beta subunit (TrpG) of anthranilate synthase (AS) provides the glutamine amidotransferase activity which generates ammonia as a substrate that, along with chorismate, is used in the second step, catalyzed by the large alpha subunit of AS (TrpE) to produce anthranilate. In the absence of TrpG, TrpE can synthesize anthranilate directly from chorismate and high concentrations of ammonia.</text>
</comment>
<keyword evidence="10 15" id="KW-0460">Magnesium</keyword>
<name>A0A369T9X0_9PROT</name>
<evidence type="ECO:0000256" key="15">
    <source>
        <dbReference type="RuleBase" id="RU364045"/>
    </source>
</evidence>
<evidence type="ECO:0000256" key="14">
    <source>
        <dbReference type="ARBA" id="ARBA00047683"/>
    </source>
</evidence>
<keyword evidence="11 15" id="KW-0057">Aromatic amino acid biosynthesis</keyword>
<dbReference type="EMBL" id="QPMH01000007">
    <property type="protein sequence ID" value="RDD62113.1"/>
    <property type="molecule type" value="Genomic_DNA"/>
</dbReference>
<dbReference type="PANTHER" id="PTHR11236">
    <property type="entry name" value="AMINOBENZOATE/ANTHRANILATE SYNTHASE"/>
    <property type="match status" value="1"/>
</dbReference>
<dbReference type="Gene3D" id="3.60.120.10">
    <property type="entry name" value="Anthranilate synthase"/>
    <property type="match status" value="1"/>
</dbReference>
<keyword evidence="7 15" id="KW-0028">Amino-acid biosynthesis</keyword>
<protein>
    <recommendedName>
        <fullName evidence="6 15">Anthranilate synthase component 1</fullName>
        <ecNumber evidence="5 15">4.1.3.27</ecNumber>
    </recommendedName>
</protein>
<dbReference type="AlphaFoldDB" id="A0A369T9X0"/>
<dbReference type="Proteomes" id="UP000253941">
    <property type="component" value="Unassembled WGS sequence"/>
</dbReference>
<evidence type="ECO:0000256" key="1">
    <source>
        <dbReference type="ARBA" id="ARBA00001946"/>
    </source>
</evidence>
<dbReference type="InterPro" id="IPR005256">
    <property type="entry name" value="Anth_synth_I_PabB"/>
</dbReference>
<dbReference type="InterPro" id="IPR019999">
    <property type="entry name" value="Anth_synth_I-like"/>
</dbReference>
<keyword evidence="12 15" id="KW-0456">Lyase</keyword>
<feature type="domain" description="Anthranilate synthase component I N-terminal" evidence="17">
    <location>
        <begin position="29"/>
        <end position="174"/>
    </location>
</feature>
<dbReference type="Pfam" id="PF04715">
    <property type="entry name" value="Anth_synt_I_N"/>
    <property type="match status" value="1"/>
</dbReference>
<proteinExistence type="inferred from homology"/>
<dbReference type="EC" id="4.1.3.27" evidence="5 15"/>
<comment type="pathway">
    <text evidence="2 15">Amino-acid biosynthesis; L-tryptophan biosynthesis; L-tryptophan from chorismate: step 1/5.</text>
</comment>
<comment type="subunit">
    <text evidence="4 15">Heterotetramer consisting of two non-identical subunits: a beta subunit (TrpG) and a large alpha subunit (TrpE).</text>
</comment>
<dbReference type="InterPro" id="IPR006805">
    <property type="entry name" value="Anth_synth_I_N"/>
</dbReference>
<feature type="domain" description="Chorismate-utilising enzyme C-terminal" evidence="16">
    <location>
        <begin position="230"/>
        <end position="483"/>
    </location>
</feature>
<accession>A0A369T9X0</accession>
<dbReference type="PANTHER" id="PTHR11236:SF48">
    <property type="entry name" value="ISOCHORISMATE SYNTHASE MENF"/>
    <property type="match status" value="1"/>
</dbReference>
<dbReference type="SUPFAM" id="SSF56322">
    <property type="entry name" value="ADC synthase"/>
    <property type="match status" value="1"/>
</dbReference>
<dbReference type="RefSeq" id="WP_114582011.1">
    <property type="nucleotide sequence ID" value="NZ_QPMH01000007.1"/>
</dbReference>
<evidence type="ECO:0000256" key="13">
    <source>
        <dbReference type="ARBA" id="ARBA00025634"/>
    </source>
</evidence>
<evidence type="ECO:0000256" key="3">
    <source>
        <dbReference type="ARBA" id="ARBA00009562"/>
    </source>
</evidence>
<sequence length="502" mass="55452">MNTTPDFAAFAESYDAGRPQVVRTSLIADLETPVSAFLKLADGQPNTFLFESVEGSAHIGRYSFIAMKPDVIWRCQRGEASVNRKARYDATAFEPLEGHPLDTLRALQAESRIDLPEGTPPMAASLIGYMGYDAVRLMERIPDENPDVLGVPDAIFVRPTVTAVFDRIEDQVTVFSPVYPEAGLSAEQAWNRACERLADTVRDFERSLPYRRERVELDAKLPEPTSNMSREAFHKMVERAKEYIYAGDIFQVVPSQRFNLPFELPPFALYRALRRLNPSPFLFFAQFEDFAIVGSSPEILVRLREDTVTIRPIAGTRKRGATPAEDKALAEDLLSDPKELAEHLMLLDLGRNDVGRVARTGTVTVTEKMVIENYSHVMHIVSNVEGRLDPRHDAMDALVAGFPAGTVSGAPKVRAMEIIDELEPERRGIYAGAVGYFGAGGDMDTCIALRTAVIKDGKMYVQAGGGVVADSDPEAEFQESCNKARALIRAAEEAMRFAAGGR</sequence>
<comment type="cofactor">
    <cofactor evidence="1 15">
        <name>Mg(2+)</name>
        <dbReference type="ChEBI" id="CHEBI:18420"/>
    </cofactor>
</comment>
<dbReference type="GO" id="GO:0004049">
    <property type="term" value="F:anthranilate synthase activity"/>
    <property type="evidence" value="ECO:0007669"/>
    <property type="project" value="UniProtKB-EC"/>
</dbReference>
<evidence type="ECO:0000313" key="18">
    <source>
        <dbReference type="EMBL" id="RDD62113.1"/>
    </source>
</evidence>
<evidence type="ECO:0000259" key="17">
    <source>
        <dbReference type="Pfam" id="PF04715"/>
    </source>
</evidence>
<evidence type="ECO:0000256" key="9">
    <source>
        <dbReference type="ARBA" id="ARBA00022822"/>
    </source>
</evidence>
<evidence type="ECO:0000256" key="7">
    <source>
        <dbReference type="ARBA" id="ARBA00022605"/>
    </source>
</evidence>
<reference evidence="18 19" key="1">
    <citation type="submission" date="2018-07" db="EMBL/GenBank/DDBJ databases">
        <title>Venubactetium sediminum gen. nov., sp. nov., isolated from a marine solar saltern.</title>
        <authorList>
            <person name="Wang S."/>
        </authorList>
    </citation>
    <scope>NUCLEOTIDE SEQUENCE [LARGE SCALE GENOMIC DNA]</scope>
    <source>
        <strain evidence="18 19">WD2A32</strain>
    </source>
</reference>
<dbReference type="GO" id="GO:0000162">
    <property type="term" value="P:L-tryptophan biosynthetic process"/>
    <property type="evidence" value="ECO:0007669"/>
    <property type="project" value="UniProtKB-UniPathway"/>
</dbReference>
<organism evidence="18 19">
    <name type="scientific">Ferruginivarius sediminum</name>
    <dbReference type="NCBI Taxonomy" id="2661937"/>
    <lineage>
        <taxon>Bacteria</taxon>
        <taxon>Pseudomonadati</taxon>
        <taxon>Pseudomonadota</taxon>
        <taxon>Alphaproteobacteria</taxon>
        <taxon>Rhodospirillales</taxon>
        <taxon>Rhodospirillaceae</taxon>
        <taxon>Ferruginivarius</taxon>
    </lineage>
</organism>
<dbReference type="PRINTS" id="PR00095">
    <property type="entry name" value="ANTSNTHASEI"/>
</dbReference>
<evidence type="ECO:0000256" key="11">
    <source>
        <dbReference type="ARBA" id="ARBA00023141"/>
    </source>
</evidence>